<dbReference type="InterPro" id="IPR049163">
    <property type="entry name" value="Pif1-like_2B_dom"/>
</dbReference>
<evidence type="ECO:0000259" key="1">
    <source>
        <dbReference type="Pfam" id="PF21530"/>
    </source>
</evidence>
<organism evidence="4">
    <name type="scientific">Onchocerca ochengi</name>
    <name type="common">Filarial nematode worm</name>
    <dbReference type="NCBI Taxonomy" id="42157"/>
    <lineage>
        <taxon>Eukaryota</taxon>
        <taxon>Metazoa</taxon>
        <taxon>Ecdysozoa</taxon>
        <taxon>Nematoda</taxon>
        <taxon>Chromadorea</taxon>
        <taxon>Rhabditida</taxon>
        <taxon>Spirurina</taxon>
        <taxon>Spiruromorpha</taxon>
        <taxon>Filarioidea</taxon>
        <taxon>Onchocercidae</taxon>
        <taxon>Onchocerca</taxon>
    </lineage>
</organism>
<dbReference type="GO" id="GO:0005657">
    <property type="term" value="C:replication fork"/>
    <property type="evidence" value="ECO:0007669"/>
    <property type="project" value="TreeGrafter"/>
</dbReference>
<dbReference type="PANTHER" id="PTHR23274:SF48">
    <property type="entry name" value="ATP-DEPENDENT DNA HELICASE"/>
    <property type="match status" value="1"/>
</dbReference>
<dbReference type="OrthoDB" id="9997116at2759"/>
<dbReference type="GO" id="GO:0006260">
    <property type="term" value="P:DNA replication"/>
    <property type="evidence" value="ECO:0007669"/>
    <property type="project" value="TreeGrafter"/>
</dbReference>
<dbReference type="EMBL" id="UYRW01000722">
    <property type="protein sequence ID" value="VDK69991.1"/>
    <property type="molecule type" value="Genomic_DNA"/>
</dbReference>
<evidence type="ECO:0000313" key="2">
    <source>
        <dbReference type="EMBL" id="VDK69991.1"/>
    </source>
</evidence>
<dbReference type="AlphaFoldDB" id="A0A182E6M3"/>
<dbReference type="SUPFAM" id="SSF52540">
    <property type="entry name" value="P-loop containing nucleoside triphosphate hydrolases"/>
    <property type="match status" value="1"/>
</dbReference>
<keyword evidence="3" id="KW-1185">Reference proteome</keyword>
<feature type="domain" description="DNA helicase Pif1-like 2B" evidence="1">
    <location>
        <begin position="76"/>
        <end position="121"/>
    </location>
</feature>
<dbReference type="PANTHER" id="PTHR23274">
    <property type="entry name" value="DNA HELICASE-RELATED"/>
    <property type="match status" value="1"/>
</dbReference>
<dbReference type="InterPro" id="IPR027417">
    <property type="entry name" value="P-loop_NTPase"/>
</dbReference>
<accession>A0A182E6M3</accession>
<proteinExistence type="predicted"/>
<name>A0A182E6M3_ONCOC</name>
<reference evidence="2 3" key="2">
    <citation type="submission" date="2018-08" db="EMBL/GenBank/DDBJ databases">
        <authorList>
            <person name="Laetsch R D."/>
            <person name="Stevens L."/>
            <person name="Kumar S."/>
            <person name="Blaxter L. M."/>
        </authorList>
    </citation>
    <scope>NUCLEOTIDE SEQUENCE [LARGE SCALE GENOMIC DNA]</scope>
</reference>
<gene>
    <name evidence="2" type="ORF">NOO_LOCUS3662</name>
</gene>
<dbReference type="STRING" id="42157.A0A182E6M3"/>
<evidence type="ECO:0000313" key="3">
    <source>
        <dbReference type="Proteomes" id="UP000271087"/>
    </source>
</evidence>
<dbReference type="Proteomes" id="UP000271087">
    <property type="component" value="Unassembled WGS sequence"/>
</dbReference>
<protein>
    <submittedName>
        <fullName evidence="4">ATP-dependent DNA helicase</fullName>
    </submittedName>
</protein>
<evidence type="ECO:0000313" key="4">
    <source>
        <dbReference type="WBParaSite" id="nOo.2.0.1.t03662-RA"/>
    </source>
</evidence>
<dbReference type="Pfam" id="PF21530">
    <property type="entry name" value="Pif1_2B_dom"/>
    <property type="match status" value="1"/>
</dbReference>
<sequence>MANKVLSQLGMPLPNQSAASFDVELHYEQNYSVADLLSHVQSNIPKLKFEQKGIYDKIISFDTVVEADEAVNYPTEFLNSLDLPGISSHVLQLEIGVPIIMLRNINQPKLCNGTRLAVKKLLSNVIEESVLAGSFKGEDVLIPRIPMIPTDMPFQFKRLQFPVRLAFAFTINKTQGQSLELCGLDL</sequence>
<reference evidence="4" key="1">
    <citation type="submission" date="2016-06" db="UniProtKB">
        <authorList>
            <consortium name="WormBaseParasite"/>
        </authorList>
    </citation>
    <scope>IDENTIFICATION</scope>
</reference>
<dbReference type="WBParaSite" id="nOo.2.0.1.t03662-RA">
    <property type="protein sequence ID" value="nOo.2.0.1.t03662-RA"/>
    <property type="gene ID" value="nOo.2.0.1.g03662"/>
</dbReference>